<sequence>MLRSSELKKRRASRSTASVQTFPWQSRYSEPYKCPELKDTPGIPESRMRAFTLPSRVGNRLHYPDGTIKELPQ</sequence>
<evidence type="ECO:0000256" key="1">
    <source>
        <dbReference type="SAM" id="MobiDB-lite"/>
    </source>
</evidence>
<evidence type="ECO:0000313" key="3">
    <source>
        <dbReference type="Proteomes" id="UP000029553"/>
    </source>
</evidence>
<reference evidence="2 3" key="1">
    <citation type="submission" date="2013-09" db="EMBL/GenBank/DDBJ databases">
        <title>High correlation between genotypes and phenotypes of environmental bacteria Comamonas testosteroni strains.</title>
        <authorList>
            <person name="Liu L."/>
            <person name="Zhu W."/>
            <person name="Xia X."/>
            <person name="Xu B."/>
            <person name="Luo M."/>
            <person name="Wang G."/>
        </authorList>
    </citation>
    <scope>NUCLEOTIDE SEQUENCE [LARGE SCALE GENOMIC DNA]</scope>
    <source>
        <strain evidence="2 3">JL40</strain>
    </source>
</reference>
<dbReference type="AlphaFoldDB" id="A0A096FDI3"/>
<name>A0A096FDI3_COMTE</name>
<evidence type="ECO:0000313" key="2">
    <source>
        <dbReference type="EMBL" id="KGH27853.1"/>
    </source>
</evidence>
<comment type="caution">
    <text evidence="2">The sequence shown here is derived from an EMBL/GenBank/DDBJ whole genome shotgun (WGS) entry which is preliminary data.</text>
</comment>
<dbReference type="Proteomes" id="UP000029553">
    <property type="component" value="Unassembled WGS sequence"/>
</dbReference>
<dbReference type="EMBL" id="AWOR01000057">
    <property type="protein sequence ID" value="KGH27853.1"/>
    <property type="molecule type" value="Genomic_DNA"/>
</dbReference>
<feature type="region of interest" description="Disordered" evidence="1">
    <location>
        <begin position="1"/>
        <end position="20"/>
    </location>
</feature>
<gene>
    <name evidence="2" type="ORF">P353_17055</name>
</gene>
<accession>A0A096FDI3</accession>
<proteinExistence type="predicted"/>
<organism evidence="2 3">
    <name type="scientific">Comamonas testosteroni</name>
    <name type="common">Pseudomonas testosteroni</name>
    <dbReference type="NCBI Taxonomy" id="285"/>
    <lineage>
        <taxon>Bacteria</taxon>
        <taxon>Pseudomonadati</taxon>
        <taxon>Pseudomonadota</taxon>
        <taxon>Betaproteobacteria</taxon>
        <taxon>Burkholderiales</taxon>
        <taxon>Comamonadaceae</taxon>
        <taxon>Comamonas</taxon>
    </lineage>
</organism>
<protein>
    <submittedName>
        <fullName evidence="2">Uncharacterized protein</fullName>
    </submittedName>
</protein>